<evidence type="ECO:0000313" key="3">
    <source>
        <dbReference type="Proteomes" id="UP000277811"/>
    </source>
</evidence>
<accession>A0A498R4G3</accession>
<dbReference type="SMART" id="SM00481">
    <property type="entry name" value="POLIIIAc"/>
    <property type="match status" value="1"/>
</dbReference>
<dbReference type="Proteomes" id="UP000277811">
    <property type="component" value="Unassembled WGS sequence"/>
</dbReference>
<sequence>MIRSYVADLHVHSVLSPCAAVEMTPRNIVRHAAEYGVNIIAITDHNACDNVTAALEAASDSDVTVLPGMEVETKEEIHLVVLFEKMRQMKEWERFVEAHRSGRLNDEKRFGAQFVVDAGDNLLRVKEEMLLTPLTAGVAEVSAQAAALEGLCIASHVDRPVYSLINQLGFIPPDVILDAVEVSRRVKPQEAARLIPAIGGLPVITASDAHTIDDFIDGPKITLFLEKPSLAEIRQALRNQNQRKVVV</sequence>
<dbReference type="Pfam" id="PF02811">
    <property type="entry name" value="PHP"/>
    <property type="match status" value="1"/>
</dbReference>
<reference evidence="2 3" key="1">
    <citation type="submission" date="2018-06" db="EMBL/GenBank/DDBJ databases">
        <authorList>
            <person name="Strepis N."/>
        </authorList>
    </citation>
    <scope>NUCLEOTIDE SEQUENCE [LARGE SCALE GENOMIC DNA]</scope>
    <source>
        <strain evidence="2">LUCI</strain>
    </source>
</reference>
<proteinExistence type="predicted"/>
<dbReference type="GO" id="GO:0035312">
    <property type="term" value="F:5'-3' DNA exonuclease activity"/>
    <property type="evidence" value="ECO:0007669"/>
    <property type="project" value="TreeGrafter"/>
</dbReference>
<evidence type="ECO:0000313" key="2">
    <source>
        <dbReference type="EMBL" id="VBB06324.1"/>
    </source>
</evidence>
<dbReference type="AlphaFoldDB" id="A0A498R4G3"/>
<feature type="domain" description="Polymerase/histidinol phosphatase N-terminal" evidence="1">
    <location>
        <begin position="7"/>
        <end position="75"/>
    </location>
</feature>
<dbReference type="Gene3D" id="3.20.20.140">
    <property type="entry name" value="Metal-dependent hydrolases"/>
    <property type="match status" value="1"/>
</dbReference>
<dbReference type="SUPFAM" id="SSF89550">
    <property type="entry name" value="PHP domain-like"/>
    <property type="match status" value="1"/>
</dbReference>
<dbReference type="RefSeq" id="WP_207857192.1">
    <property type="nucleotide sequence ID" value="NZ_UPPP01000062.1"/>
</dbReference>
<protein>
    <recommendedName>
        <fullName evidence="1">Polymerase/histidinol phosphatase N-terminal domain-containing protein</fullName>
    </recommendedName>
</protein>
<dbReference type="CDD" id="cd07432">
    <property type="entry name" value="PHP_HisPPase"/>
    <property type="match status" value="1"/>
</dbReference>
<name>A0A498R4G3_9FIRM</name>
<dbReference type="InterPro" id="IPR003141">
    <property type="entry name" value="Pol/His_phosphatase_N"/>
</dbReference>
<gene>
    <name evidence="2" type="ORF">LUCI_1555</name>
</gene>
<dbReference type="EMBL" id="UPPP01000062">
    <property type="protein sequence ID" value="VBB06324.1"/>
    <property type="molecule type" value="Genomic_DNA"/>
</dbReference>
<organism evidence="2 3">
    <name type="scientific">Lucifera butyrica</name>
    <dbReference type="NCBI Taxonomy" id="1351585"/>
    <lineage>
        <taxon>Bacteria</taxon>
        <taxon>Bacillati</taxon>
        <taxon>Bacillota</taxon>
        <taxon>Negativicutes</taxon>
        <taxon>Veillonellales</taxon>
        <taxon>Veillonellaceae</taxon>
        <taxon>Lucifera</taxon>
    </lineage>
</organism>
<dbReference type="InterPro" id="IPR052018">
    <property type="entry name" value="PHP_domain"/>
</dbReference>
<keyword evidence="3" id="KW-1185">Reference proteome</keyword>
<dbReference type="PANTHER" id="PTHR42924:SF3">
    <property type="entry name" value="POLYMERASE_HISTIDINOL PHOSPHATASE N-TERMINAL DOMAIN-CONTAINING PROTEIN"/>
    <property type="match status" value="1"/>
</dbReference>
<dbReference type="InterPro" id="IPR004013">
    <property type="entry name" value="PHP_dom"/>
</dbReference>
<dbReference type="InterPro" id="IPR016195">
    <property type="entry name" value="Pol/histidinol_Pase-like"/>
</dbReference>
<dbReference type="GO" id="GO:0004534">
    <property type="term" value="F:5'-3' RNA exonuclease activity"/>
    <property type="evidence" value="ECO:0007669"/>
    <property type="project" value="TreeGrafter"/>
</dbReference>
<dbReference type="PANTHER" id="PTHR42924">
    <property type="entry name" value="EXONUCLEASE"/>
    <property type="match status" value="1"/>
</dbReference>
<evidence type="ECO:0000259" key="1">
    <source>
        <dbReference type="SMART" id="SM00481"/>
    </source>
</evidence>